<protein>
    <recommendedName>
        <fullName evidence="3">histidine kinase</fullName>
        <ecNumber evidence="3">2.7.13.3</ecNumber>
    </recommendedName>
</protein>
<dbReference type="CDD" id="cd00082">
    <property type="entry name" value="HisKA"/>
    <property type="match status" value="1"/>
</dbReference>
<reference evidence="13 14" key="1">
    <citation type="submission" date="2015-03" db="EMBL/GenBank/DDBJ databases">
        <title>Genome Sequence of Kiloniella spongiae MEBiC09566, isolated from a marine sponge.</title>
        <authorList>
            <person name="Shao Z."/>
            <person name="Wang L."/>
            <person name="Li X."/>
        </authorList>
    </citation>
    <scope>NUCLEOTIDE SEQUENCE [LARGE SCALE GENOMIC DNA]</scope>
    <source>
        <strain evidence="13 14">MEBiC09566</strain>
    </source>
</reference>
<keyword evidence="5" id="KW-0597">Phosphoprotein</keyword>
<name>A0A0H2MIG6_9PROT</name>
<evidence type="ECO:0000256" key="3">
    <source>
        <dbReference type="ARBA" id="ARBA00012438"/>
    </source>
</evidence>
<dbReference type="GO" id="GO:0005524">
    <property type="term" value="F:ATP binding"/>
    <property type="evidence" value="ECO:0007669"/>
    <property type="project" value="UniProtKB-KW"/>
</dbReference>
<dbReference type="Gene3D" id="3.30.565.10">
    <property type="entry name" value="Histidine kinase-like ATPase, C-terminal domain"/>
    <property type="match status" value="1"/>
</dbReference>
<keyword evidence="8" id="KW-0418">Kinase</keyword>
<dbReference type="InterPro" id="IPR036097">
    <property type="entry name" value="HisK_dim/P_sf"/>
</dbReference>
<dbReference type="InterPro" id="IPR050736">
    <property type="entry name" value="Sensor_HK_Regulatory"/>
</dbReference>
<keyword evidence="11" id="KW-0472">Membrane</keyword>
<dbReference type="Pfam" id="PF02518">
    <property type="entry name" value="HATPase_c"/>
    <property type="match status" value="1"/>
</dbReference>
<evidence type="ECO:0000256" key="5">
    <source>
        <dbReference type="ARBA" id="ARBA00022553"/>
    </source>
</evidence>
<dbReference type="InterPro" id="IPR003661">
    <property type="entry name" value="HisK_dim/P_dom"/>
</dbReference>
<comment type="subcellular location">
    <subcellularLocation>
        <location evidence="2">Cell membrane</location>
    </subcellularLocation>
</comment>
<comment type="catalytic activity">
    <reaction evidence="1">
        <text>ATP + protein L-histidine = ADP + protein N-phospho-L-histidine.</text>
        <dbReference type="EC" id="2.7.13.3"/>
    </reaction>
</comment>
<evidence type="ECO:0000256" key="6">
    <source>
        <dbReference type="ARBA" id="ARBA00022679"/>
    </source>
</evidence>
<keyword evidence="14" id="KW-1185">Reference proteome</keyword>
<organism evidence="13 14">
    <name type="scientific">Kiloniella spongiae</name>
    <dbReference type="NCBI Taxonomy" id="1489064"/>
    <lineage>
        <taxon>Bacteria</taxon>
        <taxon>Pseudomonadati</taxon>
        <taxon>Pseudomonadota</taxon>
        <taxon>Alphaproteobacteria</taxon>
        <taxon>Rhodospirillales</taxon>
        <taxon>Kiloniellaceae</taxon>
        <taxon>Kiloniella</taxon>
    </lineage>
</organism>
<dbReference type="SUPFAM" id="SSF55874">
    <property type="entry name" value="ATPase domain of HSP90 chaperone/DNA topoisomerase II/histidine kinase"/>
    <property type="match status" value="1"/>
</dbReference>
<dbReference type="CDD" id="cd16922">
    <property type="entry name" value="HATPase_EvgS-ArcB-TorS-like"/>
    <property type="match status" value="1"/>
</dbReference>
<dbReference type="AlphaFoldDB" id="A0A0H2MIG6"/>
<keyword evidence="6" id="KW-0808">Transferase</keyword>
<evidence type="ECO:0000256" key="1">
    <source>
        <dbReference type="ARBA" id="ARBA00000085"/>
    </source>
</evidence>
<dbReference type="STRING" id="1489064.WH96_05085"/>
<dbReference type="GO" id="GO:0005886">
    <property type="term" value="C:plasma membrane"/>
    <property type="evidence" value="ECO:0007669"/>
    <property type="project" value="UniProtKB-SubCell"/>
</dbReference>
<dbReference type="InterPro" id="IPR004358">
    <property type="entry name" value="Sig_transdc_His_kin-like_C"/>
</dbReference>
<dbReference type="GO" id="GO:0000155">
    <property type="term" value="F:phosphorelay sensor kinase activity"/>
    <property type="evidence" value="ECO:0007669"/>
    <property type="project" value="InterPro"/>
</dbReference>
<dbReference type="SUPFAM" id="SSF47384">
    <property type="entry name" value="Homodimeric domain of signal transducing histidine kinase"/>
    <property type="match status" value="1"/>
</dbReference>
<evidence type="ECO:0000256" key="7">
    <source>
        <dbReference type="ARBA" id="ARBA00022741"/>
    </source>
</evidence>
<dbReference type="PANTHER" id="PTHR43711:SF26">
    <property type="entry name" value="SENSOR HISTIDINE KINASE RCSC"/>
    <property type="match status" value="1"/>
</dbReference>
<keyword evidence="9" id="KW-0067">ATP-binding</keyword>
<gene>
    <name evidence="13" type="ORF">WH96_05085</name>
</gene>
<dbReference type="EMBL" id="LAQL01000003">
    <property type="protein sequence ID" value="KLN61936.1"/>
    <property type="molecule type" value="Genomic_DNA"/>
</dbReference>
<dbReference type="SMART" id="SM00388">
    <property type="entry name" value="HisKA"/>
    <property type="match status" value="1"/>
</dbReference>
<evidence type="ECO:0000256" key="11">
    <source>
        <dbReference type="ARBA" id="ARBA00023136"/>
    </source>
</evidence>
<dbReference type="FunFam" id="3.30.565.10:FF:000023">
    <property type="entry name" value="PAS domain-containing sensor histidine kinase"/>
    <property type="match status" value="1"/>
</dbReference>
<dbReference type="InterPro" id="IPR036890">
    <property type="entry name" value="HATPase_C_sf"/>
</dbReference>
<dbReference type="SMART" id="SM00387">
    <property type="entry name" value="HATPase_c"/>
    <property type="match status" value="1"/>
</dbReference>
<evidence type="ECO:0000313" key="14">
    <source>
        <dbReference type="Proteomes" id="UP000035444"/>
    </source>
</evidence>
<evidence type="ECO:0000256" key="4">
    <source>
        <dbReference type="ARBA" id="ARBA00022475"/>
    </source>
</evidence>
<dbReference type="InterPro" id="IPR005467">
    <property type="entry name" value="His_kinase_dom"/>
</dbReference>
<evidence type="ECO:0000256" key="8">
    <source>
        <dbReference type="ARBA" id="ARBA00022777"/>
    </source>
</evidence>
<proteinExistence type="predicted"/>
<sequence length="277" mass="30426">MTDFAPSNPFHFYFGTLQAKDALLQDLGEMTKTLENATMEAQKANMAKTSFLATMSHELRTPLNTIIGFSELITNQINGPIGNSDYISYANDINSAGHNLLSVVNDVLNAAKLESGKIELKETEFELISLLNSCAKKINTSAAEKSITIDLEFAQGISQIYADPDQVKRIINNLLSNAVKFTPNKGTVVINCYLSPEKQLIIEVSDNGIGIESKNLKEIFEPFKQVQKVLTRDYEGSGLGLYITKSLVVLHGGEIAIDSHVDKGTKITTTFPSYRVI</sequence>
<keyword evidence="7" id="KW-0547">Nucleotide-binding</keyword>
<dbReference type="Proteomes" id="UP000035444">
    <property type="component" value="Unassembled WGS sequence"/>
</dbReference>
<dbReference type="PRINTS" id="PR00344">
    <property type="entry name" value="BCTRLSENSOR"/>
</dbReference>
<evidence type="ECO:0000313" key="13">
    <source>
        <dbReference type="EMBL" id="KLN61936.1"/>
    </source>
</evidence>
<feature type="domain" description="Histidine kinase" evidence="12">
    <location>
        <begin position="54"/>
        <end position="275"/>
    </location>
</feature>
<evidence type="ECO:0000256" key="2">
    <source>
        <dbReference type="ARBA" id="ARBA00004236"/>
    </source>
</evidence>
<keyword evidence="4" id="KW-1003">Cell membrane</keyword>
<dbReference type="EC" id="2.7.13.3" evidence="3"/>
<dbReference type="PROSITE" id="PS50109">
    <property type="entry name" value="HIS_KIN"/>
    <property type="match status" value="1"/>
</dbReference>
<comment type="caution">
    <text evidence="13">The sequence shown here is derived from an EMBL/GenBank/DDBJ whole genome shotgun (WGS) entry which is preliminary data.</text>
</comment>
<dbReference type="Pfam" id="PF00512">
    <property type="entry name" value="HisKA"/>
    <property type="match status" value="1"/>
</dbReference>
<evidence type="ECO:0000256" key="9">
    <source>
        <dbReference type="ARBA" id="ARBA00022840"/>
    </source>
</evidence>
<keyword evidence="10" id="KW-0902">Two-component regulatory system</keyword>
<evidence type="ECO:0000259" key="12">
    <source>
        <dbReference type="PROSITE" id="PS50109"/>
    </source>
</evidence>
<dbReference type="Gene3D" id="1.10.287.130">
    <property type="match status" value="1"/>
</dbReference>
<accession>A0A0H2MIG6</accession>
<evidence type="ECO:0000256" key="10">
    <source>
        <dbReference type="ARBA" id="ARBA00023012"/>
    </source>
</evidence>
<dbReference type="PANTHER" id="PTHR43711">
    <property type="entry name" value="TWO-COMPONENT HISTIDINE KINASE"/>
    <property type="match status" value="1"/>
</dbReference>
<dbReference type="InterPro" id="IPR003594">
    <property type="entry name" value="HATPase_dom"/>
</dbReference>